<feature type="binding site" evidence="13">
    <location>
        <position position="578"/>
    </location>
    <ligand>
        <name>ATP</name>
        <dbReference type="ChEBI" id="CHEBI:30616"/>
    </ligand>
</feature>
<dbReference type="GO" id="GO:0016887">
    <property type="term" value="F:ATP hydrolysis activity"/>
    <property type="evidence" value="ECO:0007669"/>
    <property type="project" value="InterPro"/>
</dbReference>
<feature type="domain" description="P-type ATPase N-terminal" evidence="17">
    <location>
        <begin position="19"/>
        <end position="81"/>
    </location>
</feature>
<feature type="binding site" evidence="13">
    <location>
        <position position="697"/>
    </location>
    <ligand>
        <name>ATP</name>
        <dbReference type="ChEBI" id="CHEBI:30616"/>
    </ligand>
</feature>
<feature type="binding site" evidence="14">
    <location>
        <position position="830"/>
    </location>
    <ligand>
        <name>Mg(2+)</name>
        <dbReference type="ChEBI" id="CHEBI:18420"/>
    </ligand>
</feature>
<dbReference type="SUPFAM" id="SSF81653">
    <property type="entry name" value="Calcium ATPase, transduction domain A"/>
    <property type="match status" value="1"/>
</dbReference>
<evidence type="ECO:0000256" key="6">
    <source>
        <dbReference type="ARBA" id="ARBA00022840"/>
    </source>
</evidence>
<keyword evidence="8 15" id="KW-1278">Translocase</keyword>
<feature type="compositionally biased region" description="Low complexity" evidence="16">
    <location>
        <begin position="1268"/>
        <end position="1278"/>
    </location>
</feature>
<evidence type="ECO:0000259" key="18">
    <source>
        <dbReference type="Pfam" id="PF16212"/>
    </source>
</evidence>
<feature type="transmembrane region" description="Helical" evidence="15">
    <location>
        <begin position="970"/>
        <end position="996"/>
    </location>
</feature>
<comment type="subcellular location">
    <subcellularLocation>
        <location evidence="1 15">Membrane</location>
        <topology evidence="1 15">Multi-pass membrane protein</topology>
    </subcellularLocation>
</comment>
<feature type="transmembrane region" description="Helical" evidence="15">
    <location>
        <begin position="920"/>
        <end position="940"/>
    </location>
</feature>
<feature type="transmembrane region" description="Helical" evidence="15">
    <location>
        <begin position="277"/>
        <end position="298"/>
    </location>
</feature>
<evidence type="ECO:0000256" key="12">
    <source>
        <dbReference type="PIRSR" id="PIRSR606539-1"/>
    </source>
</evidence>
<dbReference type="SUPFAM" id="SSF56784">
    <property type="entry name" value="HAD-like"/>
    <property type="match status" value="1"/>
</dbReference>
<feature type="transmembrane region" description="Helical" evidence="15">
    <location>
        <begin position="78"/>
        <end position="97"/>
    </location>
</feature>
<dbReference type="InterPro" id="IPR036412">
    <property type="entry name" value="HAD-like_sf"/>
</dbReference>
<dbReference type="NCBIfam" id="TIGR01494">
    <property type="entry name" value="ATPase_P-type"/>
    <property type="match status" value="1"/>
</dbReference>
<dbReference type="InterPro" id="IPR018303">
    <property type="entry name" value="ATPase_P-typ_P_site"/>
</dbReference>
<keyword evidence="5 13" id="KW-0547">Nucleotide-binding</keyword>
<feature type="transmembrane region" description="Helical" evidence="15">
    <location>
        <begin position="56"/>
        <end position="72"/>
    </location>
</feature>
<dbReference type="CDD" id="cd02073">
    <property type="entry name" value="P-type_ATPase_APLT_Dnf-like"/>
    <property type="match status" value="1"/>
</dbReference>
<dbReference type="GO" id="GO:0045332">
    <property type="term" value="P:phospholipid translocation"/>
    <property type="evidence" value="ECO:0007669"/>
    <property type="project" value="TreeGrafter"/>
</dbReference>
<dbReference type="GO" id="GO:0005783">
    <property type="term" value="C:endoplasmic reticulum"/>
    <property type="evidence" value="ECO:0007669"/>
    <property type="project" value="UniProtKB-ARBA"/>
</dbReference>
<dbReference type="EC" id="7.6.2.1" evidence="15"/>
<organism evidence="19 20">
    <name type="scientific">Astrephomene gubernaculifera</name>
    <dbReference type="NCBI Taxonomy" id="47775"/>
    <lineage>
        <taxon>Eukaryota</taxon>
        <taxon>Viridiplantae</taxon>
        <taxon>Chlorophyta</taxon>
        <taxon>core chlorophytes</taxon>
        <taxon>Chlorophyceae</taxon>
        <taxon>CS clade</taxon>
        <taxon>Chlamydomonadales</taxon>
        <taxon>Astrephomenaceae</taxon>
        <taxon>Astrephomene</taxon>
    </lineage>
</organism>
<evidence type="ECO:0000256" key="7">
    <source>
        <dbReference type="ARBA" id="ARBA00022842"/>
    </source>
</evidence>
<evidence type="ECO:0000313" key="20">
    <source>
        <dbReference type="Proteomes" id="UP001054857"/>
    </source>
</evidence>
<dbReference type="PROSITE" id="PS00154">
    <property type="entry name" value="ATPASE_E1_E2"/>
    <property type="match status" value="1"/>
</dbReference>
<dbReference type="InterPro" id="IPR001757">
    <property type="entry name" value="P_typ_ATPase"/>
</dbReference>
<feature type="binding site" evidence="14">
    <location>
        <position position="834"/>
    </location>
    <ligand>
        <name>Mg(2+)</name>
        <dbReference type="ChEBI" id="CHEBI:18420"/>
    </ligand>
</feature>
<dbReference type="SFLD" id="SFLDS00003">
    <property type="entry name" value="Haloacid_Dehalogenase"/>
    <property type="match status" value="1"/>
</dbReference>
<dbReference type="GO" id="GO:0005524">
    <property type="term" value="F:ATP binding"/>
    <property type="evidence" value="ECO:0007669"/>
    <property type="project" value="UniProtKB-UniRule"/>
</dbReference>
<dbReference type="InterPro" id="IPR044492">
    <property type="entry name" value="P_typ_ATPase_HD_dom"/>
</dbReference>
<feature type="binding site" evidence="13">
    <location>
        <position position="509"/>
    </location>
    <ligand>
        <name>ATP</name>
        <dbReference type="ChEBI" id="CHEBI:30616"/>
    </ligand>
</feature>
<feature type="transmembrane region" description="Helical" evidence="15">
    <location>
        <begin position="326"/>
        <end position="349"/>
    </location>
</feature>
<evidence type="ECO:0000256" key="16">
    <source>
        <dbReference type="SAM" id="MobiDB-lite"/>
    </source>
</evidence>
<protein>
    <recommendedName>
        <fullName evidence="15">Phospholipid-transporting ATPase</fullName>
        <ecNumber evidence="15">7.6.2.1</ecNumber>
    </recommendedName>
</protein>
<feature type="compositionally biased region" description="Low complexity" evidence="16">
    <location>
        <begin position="1363"/>
        <end position="1388"/>
    </location>
</feature>
<evidence type="ECO:0000256" key="10">
    <source>
        <dbReference type="ARBA" id="ARBA00023136"/>
    </source>
</evidence>
<dbReference type="InterPro" id="IPR008250">
    <property type="entry name" value="ATPase_P-typ_transduc_dom_A_sf"/>
</dbReference>
<name>A0AAD3DND5_9CHLO</name>
<dbReference type="SFLD" id="SFLDF00027">
    <property type="entry name" value="p-type_atpase"/>
    <property type="match status" value="1"/>
</dbReference>
<evidence type="ECO:0000256" key="15">
    <source>
        <dbReference type="RuleBase" id="RU362033"/>
    </source>
</evidence>
<dbReference type="InterPro" id="IPR032630">
    <property type="entry name" value="P_typ_ATPase_c"/>
</dbReference>
<feature type="binding site" evidence="13">
    <location>
        <position position="834"/>
    </location>
    <ligand>
        <name>ATP</name>
        <dbReference type="ChEBI" id="CHEBI:30616"/>
    </ligand>
</feature>
<dbReference type="PANTHER" id="PTHR24092">
    <property type="entry name" value="PROBABLE PHOSPHOLIPID-TRANSPORTING ATPASE"/>
    <property type="match status" value="1"/>
</dbReference>
<evidence type="ECO:0000256" key="13">
    <source>
        <dbReference type="PIRSR" id="PIRSR606539-2"/>
    </source>
</evidence>
<dbReference type="GO" id="GO:0005886">
    <property type="term" value="C:plasma membrane"/>
    <property type="evidence" value="ECO:0007669"/>
    <property type="project" value="TreeGrafter"/>
</dbReference>
<evidence type="ECO:0000256" key="5">
    <source>
        <dbReference type="ARBA" id="ARBA00022741"/>
    </source>
</evidence>
<feature type="region of interest" description="Disordered" evidence="16">
    <location>
        <begin position="1268"/>
        <end position="1407"/>
    </location>
</feature>
<feature type="binding site" evidence="13">
    <location>
        <position position="833"/>
    </location>
    <ligand>
        <name>ATP</name>
        <dbReference type="ChEBI" id="CHEBI:30616"/>
    </ligand>
</feature>
<evidence type="ECO:0000256" key="8">
    <source>
        <dbReference type="ARBA" id="ARBA00022967"/>
    </source>
</evidence>
<evidence type="ECO:0000256" key="9">
    <source>
        <dbReference type="ARBA" id="ARBA00022989"/>
    </source>
</evidence>
<feature type="binding site" evidence="13">
    <location>
        <position position="554"/>
    </location>
    <ligand>
        <name>ATP</name>
        <dbReference type="ChEBI" id="CHEBI:30616"/>
    </ligand>
</feature>
<comment type="cofactor">
    <cofactor evidence="14">
        <name>Mg(2+)</name>
        <dbReference type="ChEBI" id="CHEBI:18420"/>
    </cofactor>
</comment>
<comment type="catalytic activity">
    <reaction evidence="11 15">
        <text>ATP + H2O + phospholipidSide 1 = ADP + phosphate + phospholipidSide 2.</text>
        <dbReference type="EC" id="7.6.2.1"/>
    </reaction>
</comment>
<feature type="binding site" evidence="13">
    <location>
        <position position="398"/>
    </location>
    <ligand>
        <name>ATP</name>
        <dbReference type="ChEBI" id="CHEBI:30616"/>
    </ligand>
</feature>
<feature type="binding site" evidence="14">
    <location>
        <position position="398"/>
    </location>
    <ligand>
        <name>Mg(2+)</name>
        <dbReference type="ChEBI" id="CHEBI:18420"/>
    </ligand>
</feature>
<dbReference type="InterPro" id="IPR006539">
    <property type="entry name" value="P-type_ATPase_IV"/>
</dbReference>
<reference evidence="19 20" key="1">
    <citation type="journal article" date="2021" name="Sci. Rep.">
        <title>Genome sequencing of the multicellular alga Astrephomene provides insights into convergent evolution of germ-soma differentiation.</title>
        <authorList>
            <person name="Yamashita S."/>
            <person name="Yamamoto K."/>
            <person name="Matsuzaki R."/>
            <person name="Suzuki S."/>
            <person name="Yamaguchi H."/>
            <person name="Hirooka S."/>
            <person name="Minakuchi Y."/>
            <person name="Miyagishima S."/>
            <person name="Kawachi M."/>
            <person name="Toyoda A."/>
            <person name="Nozaki H."/>
        </authorList>
    </citation>
    <scope>NUCLEOTIDE SEQUENCE [LARGE SCALE GENOMIC DNA]</scope>
    <source>
        <strain evidence="19 20">NIES-4017</strain>
    </source>
</reference>
<accession>A0AAD3DND5</accession>
<evidence type="ECO:0000256" key="1">
    <source>
        <dbReference type="ARBA" id="ARBA00004141"/>
    </source>
</evidence>
<feature type="compositionally biased region" description="Pro residues" evidence="16">
    <location>
        <begin position="1339"/>
        <end position="1356"/>
    </location>
</feature>
<feature type="transmembrane region" description="Helical" evidence="15">
    <location>
        <begin position="1008"/>
        <end position="1027"/>
    </location>
</feature>
<evidence type="ECO:0000256" key="2">
    <source>
        <dbReference type="ARBA" id="ARBA00008109"/>
    </source>
</evidence>
<feature type="binding site" evidence="13">
    <location>
        <position position="696"/>
    </location>
    <ligand>
        <name>ATP</name>
        <dbReference type="ChEBI" id="CHEBI:30616"/>
    </ligand>
</feature>
<dbReference type="Pfam" id="PF16212">
    <property type="entry name" value="PhoLip_ATPase_C"/>
    <property type="match status" value="1"/>
</dbReference>
<feature type="active site" description="4-aspartylphosphate intermediate" evidence="12">
    <location>
        <position position="398"/>
    </location>
</feature>
<evidence type="ECO:0000259" key="17">
    <source>
        <dbReference type="Pfam" id="PF16209"/>
    </source>
</evidence>
<evidence type="ECO:0000256" key="3">
    <source>
        <dbReference type="ARBA" id="ARBA00022692"/>
    </source>
</evidence>
<keyword evidence="7 14" id="KW-0460">Magnesium</keyword>
<proteinExistence type="inferred from homology"/>
<dbReference type="InterPro" id="IPR023214">
    <property type="entry name" value="HAD_sf"/>
</dbReference>
<dbReference type="GO" id="GO:0140327">
    <property type="term" value="F:flippase activity"/>
    <property type="evidence" value="ECO:0007669"/>
    <property type="project" value="UniProtKB-ARBA"/>
</dbReference>
<sequence>MHCSCLGKSTEEQEKRVVNINTGQHDRSYAGNATTTTKYNIWTFLPKALFEQYRRVANIYFTIVAALSLTPYTPVRAWTTWTPLVIVLGVAMIKEAVEDYKRHKLDKEINNRPVQVLDPQQGQYVTRTWKDVRVGDIVAVTKDQQFPADLLFLTSETEEGTCYIETMNLDGETNLKIKKAPDETKDLGQQDFAQFRTAAIECEGPNARLYQFTGNLLLDGKTLPISPAAILLRGCNLRNTDKVVGAVIYAGHETKIFKNSAPAPSKRSHVERMVDKIIFFMFFLLFSFCICGAVYFAIWTRDKSPKHWYLAPNQPKDQYNPVKPSFVGFASFITSFILYGYLIPISLYVSMELVKIAQSMGFINNDRDMYHAETDTPALARTSNLNEELGMVNTILSDKTGTLTRNVMEFFKCSIAGVAYGAGITEIEKANALRKGVVLDERERPEATKCRERFFNFYDDRLMGDAWYSAHDPATVEMFFRLLAVCHTVIPDGPPEPATIKYEAESPDEAALVVAAKAFGFFFFKRTNTTVTVRERTARGEADVEYEVLNILEFNSTRKRMSVVIKDKATDKILIFTKGADTVIYERLDPGYGPNEAMKESTTRHMEEFGSAGLRTLCLSYAEVDPEWYNREWLPEWVAAKTSLDKRDEKVMDVSEKIERNLRLLGCTAIEDKLQEGVPECIRQLALAGIRIWVLTGDKMETAINIGFACSLLREDMLQSTISVYGVEEVEQAEQRGDKEAADRLAHAAVAKSLATIEKTMADKPAGTQFAIIIDGKALAYALSKDLAPAFLRVGLRCKAVVCCRVSPLQKAQVTKLVRSHGDTTLAIGDGANDVGMIQSAHIGVGISGQEGMQAVMSSDFAIAQFRYLVPLLLVHGRYSYKRITRMVLFFFYKNMLFGVTIFTFNAFNVFSGQFIYNDFYMTLFNVVFTALTPVVIGIFDRDVDKAMALKYPGLYMQGQRNQYFNFRAIALWLLSSMYQCAVIMAFVLLGCRSIYADRANGNPYTMWQTGVLMFSCVVVTVHFQVVQITDQWTWAHHVSIWLSQAVWWLYLLAYGGFPLYFSTDLYDLFIGVVAPSAQYWLYVLLVPMACQLPDFFLRMAKKLVSPEDHQVVQEIQKKLVMEGRSLADERGQEPPTILGSIFSGKPNRNMGFVPPYDPRSKFYGLVSSGARNSGRIDTGARSPVLQHLDQELTDNPYRSKKKATLPGIGPKVRSPKVAAPPMTSFTNYLPVAEAVQADMPSKLANFPTMAGGSPTAAGVSVAPVTVPPSAASPAKSCTPPPPALLAPPENGLGLGAGASRAPARLPPMGTPPAGLTSADAMPSNTSASSDAPAHSSVPLPPMPKAALSPVPPRSKLPPLNHSPSSMAAAGAPGAIGSPGNGPSASPSVVAQQERELLSPRASALQR</sequence>
<dbReference type="Pfam" id="PF16209">
    <property type="entry name" value="PhoLip_ATPase_N"/>
    <property type="match status" value="1"/>
</dbReference>
<keyword evidence="3 15" id="KW-0812">Transmembrane</keyword>
<dbReference type="SUPFAM" id="SSF81660">
    <property type="entry name" value="Metal cation-transporting ATPase, ATP-binding domain N"/>
    <property type="match status" value="1"/>
</dbReference>
<keyword evidence="9 15" id="KW-1133">Transmembrane helix</keyword>
<feature type="binding site" evidence="13">
    <location>
        <position position="399"/>
    </location>
    <ligand>
        <name>ATP</name>
        <dbReference type="ChEBI" id="CHEBI:30616"/>
    </ligand>
</feature>
<evidence type="ECO:0000313" key="19">
    <source>
        <dbReference type="EMBL" id="GFR43006.1"/>
    </source>
</evidence>
<dbReference type="FunFam" id="3.40.1110.10:FF:000029">
    <property type="entry name" value="Phospholipid-transporting ATPase"/>
    <property type="match status" value="1"/>
</dbReference>
<feature type="domain" description="P-type ATPase C-terminal" evidence="18">
    <location>
        <begin position="856"/>
        <end position="1107"/>
    </location>
</feature>
<dbReference type="InterPro" id="IPR023298">
    <property type="entry name" value="ATPase_P-typ_TM_dom_sf"/>
</dbReference>
<feature type="binding site" evidence="13">
    <location>
        <position position="400"/>
    </location>
    <ligand>
        <name>ATP</name>
        <dbReference type="ChEBI" id="CHEBI:30616"/>
    </ligand>
</feature>
<dbReference type="Gene3D" id="3.40.1110.10">
    <property type="entry name" value="Calcium-transporting ATPase, cytoplasmic domain N"/>
    <property type="match status" value="1"/>
</dbReference>
<dbReference type="GO" id="GO:0000287">
    <property type="term" value="F:magnesium ion binding"/>
    <property type="evidence" value="ECO:0007669"/>
    <property type="project" value="UniProtKB-UniRule"/>
</dbReference>
<dbReference type="SUPFAM" id="SSF81665">
    <property type="entry name" value="Calcium ATPase, transmembrane domain M"/>
    <property type="match status" value="1"/>
</dbReference>
<keyword evidence="4 14" id="KW-0479">Metal-binding</keyword>
<dbReference type="Pfam" id="PF13246">
    <property type="entry name" value="Cation_ATPase"/>
    <property type="match status" value="1"/>
</dbReference>
<evidence type="ECO:0000256" key="14">
    <source>
        <dbReference type="PIRSR" id="PIRSR606539-3"/>
    </source>
</evidence>
<keyword evidence="10 15" id="KW-0472">Membrane</keyword>
<feature type="binding site" evidence="13">
    <location>
        <position position="805"/>
    </location>
    <ligand>
        <name>ATP</name>
        <dbReference type="ChEBI" id="CHEBI:30616"/>
    </ligand>
</feature>
<feature type="binding site" evidence="13">
    <location>
        <position position="698"/>
    </location>
    <ligand>
        <name>ATP</name>
        <dbReference type="ChEBI" id="CHEBI:30616"/>
    </ligand>
</feature>
<feature type="transmembrane region" description="Helical" evidence="15">
    <location>
        <begin position="888"/>
        <end position="908"/>
    </location>
</feature>
<feature type="binding site" evidence="14">
    <location>
        <position position="400"/>
    </location>
    <ligand>
        <name>Mg(2+)</name>
        <dbReference type="ChEBI" id="CHEBI:18420"/>
    </ligand>
</feature>
<feature type="transmembrane region" description="Helical" evidence="15">
    <location>
        <begin position="1039"/>
        <end position="1058"/>
    </location>
</feature>
<feature type="binding site" evidence="13">
    <location>
        <position position="811"/>
    </location>
    <ligand>
        <name>ATP</name>
        <dbReference type="ChEBI" id="CHEBI:30616"/>
    </ligand>
</feature>
<evidence type="ECO:0000256" key="4">
    <source>
        <dbReference type="ARBA" id="ARBA00022723"/>
    </source>
</evidence>
<feature type="binding site" evidence="13">
    <location>
        <position position="615"/>
    </location>
    <ligand>
        <name>ATP</name>
        <dbReference type="ChEBI" id="CHEBI:30616"/>
    </ligand>
</feature>
<dbReference type="Gene3D" id="2.70.150.10">
    <property type="entry name" value="Calcium-transporting ATPase, cytoplasmic transduction domain A"/>
    <property type="match status" value="1"/>
</dbReference>
<keyword evidence="20" id="KW-1185">Reference proteome</keyword>
<dbReference type="InterPro" id="IPR032631">
    <property type="entry name" value="P-type_ATPase_N"/>
</dbReference>
<dbReference type="FunFam" id="3.40.50.1000:FF:000023">
    <property type="entry name" value="Phospholipid-transporting ATPase"/>
    <property type="match status" value="1"/>
</dbReference>
<dbReference type="Gene3D" id="3.40.50.1000">
    <property type="entry name" value="HAD superfamily/HAD-like"/>
    <property type="match status" value="1"/>
</dbReference>
<dbReference type="PANTHER" id="PTHR24092:SF150">
    <property type="entry name" value="PHOSPHOLIPID-TRANSPORTING ATPASE"/>
    <property type="match status" value="1"/>
</dbReference>
<comment type="caution">
    <text evidence="19">The sequence shown here is derived from an EMBL/GenBank/DDBJ whole genome shotgun (WGS) entry which is preliminary data.</text>
</comment>
<evidence type="ECO:0000256" key="11">
    <source>
        <dbReference type="ARBA" id="ARBA00034036"/>
    </source>
</evidence>
<comment type="similarity">
    <text evidence="2 15">Belongs to the cation transport ATPase (P-type) (TC 3.A.3) family. Type IV subfamily.</text>
</comment>
<dbReference type="InterPro" id="IPR023299">
    <property type="entry name" value="ATPase_P-typ_cyto_dom_N"/>
</dbReference>
<keyword evidence="6 13" id="KW-0067">ATP-binding</keyword>
<dbReference type="Proteomes" id="UP001054857">
    <property type="component" value="Unassembled WGS sequence"/>
</dbReference>
<dbReference type="SFLD" id="SFLDG00002">
    <property type="entry name" value="C1.7:_P-type_atpase_like"/>
    <property type="match status" value="1"/>
</dbReference>
<gene>
    <name evidence="19" type="ORF">Agub_g4006</name>
</gene>
<dbReference type="NCBIfam" id="TIGR01652">
    <property type="entry name" value="ATPase-Plipid"/>
    <property type="match status" value="1"/>
</dbReference>
<dbReference type="EMBL" id="BMAR01000004">
    <property type="protein sequence ID" value="GFR43006.1"/>
    <property type="molecule type" value="Genomic_DNA"/>
</dbReference>
<dbReference type="PRINTS" id="PR00119">
    <property type="entry name" value="CATATPASE"/>
</dbReference>